<comment type="similarity">
    <text evidence="11">Belongs to the SEDS family. FtsW subfamily.</text>
</comment>
<reference evidence="17 18" key="1">
    <citation type="submission" date="2016-10" db="EMBL/GenBank/DDBJ databases">
        <authorList>
            <person name="de Groot N.N."/>
        </authorList>
    </citation>
    <scope>NUCLEOTIDE SEQUENCE [LARGE SCALE GENOMIC DNA]</scope>
    <source>
        <strain evidence="17 18">DSM 25584</strain>
    </source>
</reference>
<evidence type="ECO:0000256" key="13">
    <source>
        <dbReference type="ARBA" id="ARBA00041418"/>
    </source>
</evidence>
<dbReference type="GO" id="GO:0005886">
    <property type="term" value="C:plasma membrane"/>
    <property type="evidence" value="ECO:0007669"/>
    <property type="project" value="TreeGrafter"/>
</dbReference>
<dbReference type="GO" id="GO:0009252">
    <property type="term" value="P:peptidoglycan biosynthetic process"/>
    <property type="evidence" value="ECO:0007669"/>
    <property type="project" value="UniProtKB-KW"/>
</dbReference>
<evidence type="ECO:0000313" key="18">
    <source>
        <dbReference type="Proteomes" id="UP000199415"/>
    </source>
</evidence>
<evidence type="ECO:0000256" key="4">
    <source>
        <dbReference type="ARBA" id="ARBA00022692"/>
    </source>
</evidence>
<dbReference type="Proteomes" id="UP000199415">
    <property type="component" value="Unassembled WGS sequence"/>
</dbReference>
<dbReference type="GO" id="GO:0051301">
    <property type="term" value="P:cell division"/>
    <property type="evidence" value="ECO:0007669"/>
    <property type="project" value="UniProtKB-KW"/>
</dbReference>
<gene>
    <name evidence="17" type="ORF">SAMN05216241_11223</name>
</gene>
<dbReference type="AlphaFoldDB" id="A0A1G7U6V3"/>
<organism evidence="17 18">
    <name type="scientific">Limimonas halophila</name>
    <dbReference type="NCBI Taxonomy" id="1082479"/>
    <lineage>
        <taxon>Bacteria</taxon>
        <taxon>Pseudomonadati</taxon>
        <taxon>Pseudomonadota</taxon>
        <taxon>Alphaproteobacteria</taxon>
        <taxon>Rhodospirillales</taxon>
        <taxon>Rhodovibrionaceae</taxon>
        <taxon>Limimonas</taxon>
    </lineage>
</organism>
<dbReference type="GO" id="GO:0008955">
    <property type="term" value="F:peptidoglycan glycosyltransferase activity"/>
    <property type="evidence" value="ECO:0007669"/>
    <property type="project" value="UniProtKB-EC"/>
</dbReference>
<evidence type="ECO:0000313" key="17">
    <source>
        <dbReference type="EMBL" id="SDG42779.1"/>
    </source>
</evidence>
<dbReference type="EMBL" id="FNCE01000012">
    <property type="protein sequence ID" value="SDG42779.1"/>
    <property type="molecule type" value="Genomic_DNA"/>
</dbReference>
<dbReference type="STRING" id="1082479.SAMN05216241_11223"/>
<name>A0A1G7U6V3_9PROT</name>
<evidence type="ECO:0000256" key="14">
    <source>
        <dbReference type="ARBA" id="ARBA00044770"/>
    </source>
</evidence>
<keyword evidence="3" id="KW-0808">Transferase</keyword>
<protein>
    <recommendedName>
        <fullName evidence="12">Probable peptidoglycan glycosyltransferase FtsW</fullName>
        <ecNumber evidence="14">2.4.99.28</ecNumber>
    </recommendedName>
    <alternativeName>
        <fullName evidence="13">Cell division protein FtsW</fullName>
    </alternativeName>
    <alternativeName>
        <fullName evidence="10">Cell wall polymerase</fullName>
    </alternativeName>
    <alternativeName>
        <fullName evidence="9">Peptidoglycan polymerase</fullName>
    </alternativeName>
</protein>
<feature type="transmembrane region" description="Helical" evidence="16">
    <location>
        <begin position="61"/>
        <end position="80"/>
    </location>
</feature>
<evidence type="ECO:0000256" key="12">
    <source>
        <dbReference type="ARBA" id="ARBA00041185"/>
    </source>
</evidence>
<evidence type="ECO:0000256" key="1">
    <source>
        <dbReference type="ARBA" id="ARBA00004141"/>
    </source>
</evidence>
<comment type="catalytic activity">
    <reaction evidence="15">
        <text>[GlcNAc-(1-&gt;4)-Mur2Ac(oyl-L-Ala-gamma-D-Glu-L-Lys-D-Ala-D-Ala)](n)-di-trans,octa-cis-undecaprenyl diphosphate + beta-D-GlcNAc-(1-&gt;4)-Mur2Ac(oyl-L-Ala-gamma-D-Glu-L-Lys-D-Ala-D-Ala)-di-trans,octa-cis-undecaprenyl diphosphate = [GlcNAc-(1-&gt;4)-Mur2Ac(oyl-L-Ala-gamma-D-Glu-L-Lys-D-Ala-D-Ala)](n+1)-di-trans,octa-cis-undecaprenyl diphosphate + di-trans,octa-cis-undecaprenyl diphosphate + H(+)</text>
        <dbReference type="Rhea" id="RHEA:23708"/>
        <dbReference type="Rhea" id="RHEA-COMP:9602"/>
        <dbReference type="Rhea" id="RHEA-COMP:9603"/>
        <dbReference type="ChEBI" id="CHEBI:15378"/>
        <dbReference type="ChEBI" id="CHEBI:58405"/>
        <dbReference type="ChEBI" id="CHEBI:60033"/>
        <dbReference type="ChEBI" id="CHEBI:78435"/>
        <dbReference type="EC" id="2.4.99.28"/>
    </reaction>
</comment>
<dbReference type="OrthoDB" id="9768187at2"/>
<evidence type="ECO:0000256" key="11">
    <source>
        <dbReference type="ARBA" id="ARBA00038053"/>
    </source>
</evidence>
<dbReference type="EC" id="2.4.99.28" evidence="14"/>
<keyword evidence="18" id="KW-1185">Reference proteome</keyword>
<dbReference type="GO" id="GO:0032153">
    <property type="term" value="C:cell division site"/>
    <property type="evidence" value="ECO:0007669"/>
    <property type="project" value="TreeGrafter"/>
</dbReference>
<keyword evidence="5" id="KW-0133">Cell shape</keyword>
<evidence type="ECO:0000256" key="15">
    <source>
        <dbReference type="ARBA" id="ARBA00049902"/>
    </source>
</evidence>
<dbReference type="GO" id="GO:0008360">
    <property type="term" value="P:regulation of cell shape"/>
    <property type="evidence" value="ECO:0007669"/>
    <property type="project" value="UniProtKB-KW"/>
</dbReference>
<feature type="transmembrane region" description="Helical" evidence="16">
    <location>
        <begin position="275"/>
        <end position="292"/>
    </location>
</feature>
<keyword evidence="7 16" id="KW-1133">Transmembrane helix</keyword>
<dbReference type="PANTHER" id="PTHR30474:SF2">
    <property type="entry name" value="PEPTIDOGLYCAN GLYCOSYLTRANSFERASE FTSW-RELATED"/>
    <property type="match status" value="1"/>
</dbReference>
<evidence type="ECO:0000256" key="8">
    <source>
        <dbReference type="ARBA" id="ARBA00023136"/>
    </source>
</evidence>
<evidence type="ECO:0000256" key="6">
    <source>
        <dbReference type="ARBA" id="ARBA00022984"/>
    </source>
</evidence>
<feature type="transmembrane region" description="Helical" evidence="16">
    <location>
        <begin position="343"/>
        <end position="362"/>
    </location>
</feature>
<keyword evidence="2" id="KW-0328">Glycosyltransferase</keyword>
<evidence type="ECO:0000256" key="10">
    <source>
        <dbReference type="ARBA" id="ARBA00033270"/>
    </source>
</evidence>
<evidence type="ECO:0000256" key="7">
    <source>
        <dbReference type="ARBA" id="ARBA00022989"/>
    </source>
</evidence>
<evidence type="ECO:0000256" key="3">
    <source>
        <dbReference type="ARBA" id="ARBA00022679"/>
    </source>
</evidence>
<keyword evidence="6" id="KW-0573">Peptidoglycan synthesis</keyword>
<feature type="transmembrane region" description="Helical" evidence="16">
    <location>
        <begin position="304"/>
        <end position="323"/>
    </location>
</feature>
<proteinExistence type="inferred from homology"/>
<dbReference type="PANTHER" id="PTHR30474">
    <property type="entry name" value="CELL CYCLE PROTEIN"/>
    <property type="match status" value="1"/>
</dbReference>
<dbReference type="RefSeq" id="WP_090021499.1">
    <property type="nucleotide sequence ID" value="NZ_FNCE01000012.1"/>
</dbReference>
<evidence type="ECO:0000256" key="16">
    <source>
        <dbReference type="SAM" id="Phobius"/>
    </source>
</evidence>
<feature type="transmembrane region" description="Helical" evidence="16">
    <location>
        <begin position="22"/>
        <end position="41"/>
    </location>
</feature>
<keyword evidence="17" id="KW-0131">Cell cycle</keyword>
<comment type="subcellular location">
    <subcellularLocation>
        <location evidence="1">Membrane</location>
        <topology evidence="1">Multi-pass membrane protein</topology>
    </subcellularLocation>
</comment>
<dbReference type="GO" id="GO:0015648">
    <property type="term" value="F:lipid-linked peptidoglycan transporter activity"/>
    <property type="evidence" value="ECO:0007669"/>
    <property type="project" value="TreeGrafter"/>
</dbReference>
<dbReference type="Pfam" id="PF01098">
    <property type="entry name" value="FTSW_RODA_SPOVE"/>
    <property type="match status" value="1"/>
</dbReference>
<evidence type="ECO:0000256" key="9">
    <source>
        <dbReference type="ARBA" id="ARBA00032370"/>
    </source>
</evidence>
<evidence type="ECO:0000256" key="2">
    <source>
        <dbReference type="ARBA" id="ARBA00022676"/>
    </source>
</evidence>
<keyword evidence="8 16" id="KW-0472">Membrane</keyword>
<dbReference type="InterPro" id="IPR001182">
    <property type="entry name" value="FtsW/RodA"/>
</dbReference>
<feature type="transmembrane region" description="Helical" evidence="16">
    <location>
        <begin position="86"/>
        <end position="105"/>
    </location>
</feature>
<keyword evidence="4 16" id="KW-0812">Transmembrane</keyword>
<sequence length="373" mass="38637">MTALTRTDTRPLSQWWWSVDRWLVIALAAIVTLGAILILAAAPPAAERMGLGSFQLVQRQFAYLGLAVSVLFAVSLLSPVGVRRLGLLGLAGALALLALTPLVGVEINGAQRWLHLGGLSIQPSELVKPVLAVTVAWMLTLPRRGEPVPGDAIALALVGLTCALLLSQPDLGQTLLVVATLGVQLFVAGLSWLWVAALGATVVGGLVIAYLSLPYVAERIDAFLAPGPASYQVERALTAFERGGLLGTGPGEGTVKASLPDAHADFILAVAGEELGGLAAAAIVGLFAFVVLRGFVRLLHDDNLFVVLAGTGLLASFGIQAAINMGSTLHLIPTKGMTLPLVSYGGSSLMGVALAMGMLVALTRRSRNPEGEA</sequence>
<accession>A0A1G7U6V3</accession>
<feature type="transmembrane region" description="Helical" evidence="16">
    <location>
        <begin position="178"/>
        <end position="211"/>
    </location>
</feature>
<keyword evidence="17" id="KW-0132">Cell division</keyword>
<evidence type="ECO:0000256" key="5">
    <source>
        <dbReference type="ARBA" id="ARBA00022960"/>
    </source>
</evidence>